<feature type="transmembrane region" description="Helical" evidence="12">
    <location>
        <begin position="124"/>
        <end position="147"/>
    </location>
</feature>
<name>A0A3S9LW89_APHGI</name>
<evidence type="ECO:0000256" key="8">
    <source>
        <dbReference type="ARBA" id="ARBA00023224"/>
    </source>
</evidence>
<organism evidence="13">
    <name type="scientific">Aphidius gifuensis</name>
    <name type="common">Parasitoid wasp</name>
    <dbReference type="NCBI Taxonomy" id="684658"/>
    <lineage>
        <taxon>Eukaryota</taxon>
        <taxon>Metazoa</taxon>
        <taxon>Ecdysozoa</taxon>
        <taxon>Arthropoda</taxon>
        <taxon>Hexapoda</taxon>
        <taxon>Insecta</taxon>
        <taxon>Pterygota</taxon>
        <taxon>Neoptera</taxon>
        <taxon>Endopterygota</taxon>
        <taxon>Hymenoptera</taxon>
        <taxon>Apocrita</taxon>
        <taxon>Ichneumonoidea</taxon>
        <taxon>Braconidae</taxon>
        <taxon>Aphidiinae</taxon>
        <taxon>Aphidius</taxon>
    </lineage>
</organism>
<reference evidence="13" key="1">
    <citation type="journal article" date="2018" name="Front. Physiol.">
        <title>Differential Expression Analysis of Olfactory Genes Based on a Combination of Sequencing Platforms and Behavioral Investigations in Aphidius gifuensis.</title>
        <authorList>
            <person name="Fan J."/>
            <person name="Zhang Q."/>
            <person name="Xu Q."/>
            <person name="Xue W."/>
            <person name="Han Z."/>
            <person name="Sun J."/>
            <person name="Chen J."/>
        </authorList>
    </citation>
    <scope>NUCLEOTIDE SEQUENCE</scope>
</reference>
<evidence type="ECO:0000256" key="3">
    <source>
        <dbReference type="ARBA" id="ARBA00022692"/>
    </source>
</evidence>
<dbReference type="PANTHER" id="PTHR21137:SF37">
    <property type="entry name" value="ODORANT RECEPTOR 46A, ISOFORM B-RELATED"/>
    <property type="match status" value="1"/>
</dbReference>
<dbReference type="PANTHER" id="PTHR21137">
    <property type="entry name" value="ODORANT RECEPTOR"/>
    <property type="match status" value="1"/>
</dbReference>
<comment type="caution">
    <text evidence="12">Lacks conserved residue(s) required for the propagation of feature annotation.</text>
</comment>
<proteinExistence type="evidence at transcript level"/>
<feature type="transmembrane region" description="Helical" evidence="12">
    <location>
        <begin position="289"/>
        <end position="308"/>
    </location>
</feature>
<evidence type="ECO:0000256" key="9">
    <source>
        <dbReference type="ARBA" id="ARBA00037764"/>
    </source>
</evidence>
<dbReference type="EMBL" id="MK048949">
    <property type="protein sequence ID" value="AZQ24890.1"/>
    <property type="molecule type" value="mRNA"/>
</dbReference>
<dbReference type="GO" id="GO:0005886">
    <property type="term" value="C:plasma membrane"/>
    <property type="evidence" value="ECO:0007669"/>
    <property type="project" value="UniProtKB-SubCell"/>
</dbReference>
<comment type="subcellular location">
    <subcellularLocation>
        <location evidence="12">Cell membrane</location>
        <topology evidence="12">Multi-pass membrane protein</topology>
    </subcellularLocation>
    <subcellularLocation>
        <location evidence="1">Membrane</location>
        <topology evidence="1">Multi-pass membrane protein</topology>
    </subcellularLocation>
</comment>
<protein>
    <recommendedName>
        <fullName evidence="12">Odorant receptor</fullName>
    </recommendedName>
</protein>
<keyword evidence="3 12" id="KW-0812">Transmembrane</keyword>
<evidence type="ECO:0000256" key="11">
    <source>
        <dbReference type="ARBA" id="ARBA00038679"/>
    </source>
</evidence>
<dbReference type="OrthoDB" id="6597368at2759"/>
<dbReference type="Pfam" id="PF02949">
    <property type="entry name" value="7tm_6"/>
    <property type="match status" value="1"/>
</dbReference>
<evidence type="ECO:0000256" key="1">
    <source>
        <dbReference type="ARBA" id="ARBA00004141"/>
    </source>
</evidence>
<dbReference type="GO" id="GO:0007165">
    <property type="term" value="P:signal transduction"/>
    <property type="evidence" value="ECO:0007669"/>
    <property type="project" value="UniProtKB-KW"/>
</dbReference>
<comment type="function">
    <text evidence="9">Odorant receptor which mediates acceptance or avoidance behavior, depending on its substrates. The odorant receptor repertoire encodes a large collection of odor stimuli that vary widely in identity, intensity, and duration. May form a complex with Orco to form odorant-sensing units, providing sensitive and prolonged odorant signaling and calcium permeability.</text>
</comment>
<dbReference type="AlphaFoldDB" id="A0A3S9LW89"/>
<keyword evidence="4 12" id="KW-0552">Olfaction</keyword>
<accession>A0A3S9LW89</accession>
<evidence type="ECO:0000256" key="6">
    <source>
        <dbReference type="ARBA" id="ARBA00023136"/>
    </source>
</evidence>
<comment type="similarity">
    <text evidence="10">Belongs to the insect chemoreceptor superfamily. Heteromeric odorant receptor channel (TC 1.A.69) family. Or2a subfamily.</text>
</comment>
<evidence type="ECO:0000256" key="7">
    <source>
        <dbReference type="ARBA" id="ARBA00023170"/>
    </source>
</evidence>
<keyword evidence="7 12" id="KW-0675">Receptor</keyword>
<keyword evidence="8 12" id="KW-0807">Transducer</keyword>
<feature type="transmembrane region" description="Helical" evidence="12">
    <location>
        <begin position="256"/>
        <end position="277"/>
    </location>
</feature>
<dbReference type="InterPro" id="IPR004117">
    <property type="entry name" value="7tm6_olfct_rcpt"/>
</dbReference>
<evidence type="ECO:0000256" key="4">
    <source>
        <dbReference type="ARBA" id="ARBA00022725"/>
    </source>
</evidence>
<dbReference type="GO" id="GO:0004984">
    <property type="term" value="F:olfactory receptor activity"/>
    <property type="evidence" value="ECO:0007669"/>
    <property type="project" value="InterPro"/>
</dbReference>
<keyword evidence="2 12" id="KW-0716">Sensory transduction</keyword>
<keyword evidence="6 12" id="KW-0472">Membrane</keyword>
<comment type="subunit">
    <text evidence="11">Interacts with Orco. Complexes exist early in the endomembrane system in olfactory sensory neurons (OSNs), coupling these complexes to the conserved ciliary trafficking pathway.</text>
</comment>
<feature type="transmembrane region" description="Helical" evidence="12">
    <location>
        <begin position="32"/>
        <end position="53"/>
    </location>
</feature>
<evidence type="ECO:0000256" key="12">
    <source>
        <dbReference type="RuleBase" id="RU351113"/>
    </source>
</evidence>
<evidence type="ECO:0000313" key="13">
    <source>
        <dbReference type="EMBL" id="AZQ24890.1"/>
    </source>
</evidence>
<keyword evidence="5 12" id="KW-1133">Transmembrane helix</keyword>
<evidence type="ECO:0000256" key="5">
    <source>
        <dbReference type="ARBA" id="ARBA00022989"/>
    </source>
</evidence>
<evidence type="ECO:0000256" key="10">
    <source>
        <dbReference type="ARBA" id="ARBA00037946"/>
    </source>
</evidence>
<evidence type="ECO:0000256" key="2">
    <source>
        <dbReference type="ARBA" id="ARBA00022606"/>
    </source>
</evidence>
<sequence length="383" mass="44386">MLKYTILLLTYCGLWQPSDWIPGSWKTYLYTIYTYSVFLTVYSITLLELLYLVTSTDEIEEIASNSFVSFSMISASAKALNIFMNKSVIFDMIILLEKDSYQSKIDCKNIILKKYNEMINKNSLSYIIMVEVTMIVLVVTFSIINIPNRVFTTNILVPFGEITPFRFWFIYIFQNIAHAYATSIHGAFDTLLPSMIYQICCQFSILQNRFKILPDIIHNIKKFDETKKIILEKNKLSECVEHHLQIYEWAKKCNNIFGGIIFLQYSISSVVLCVSVYLLTKIEYGNPEFLPVVMYTMCMVIEIFILCYSGNQVTIESINVGHAIYDMDWTQFELSTKKNLMMIMNRTLHPVIFTGCHFVKLSIDSFTSLIKLSYSAYNLLQSG</sequence>
<dbReference type="GO" id="GO:0005549">
    <property type="term" value="F:odorant binding"/>
    <property type="evidence" value="ECO:0007669"/>
    <property type="project" value="InterPro"/>
</dbReference>